<sequence>MKVSSYNIECEIDIDANILIQAYTELKLNTRLENINEA</sequence>
<evidence type="ECO:0000313" key="1">
    <source>
        <dbReference type="EMBL" id="CQR73292.1"/>
    </source>
</evidence>
<accession>A0A0U1L0V1</accession>
<reference evidence="2" key="1">
    <citation type="submission" date="2015-03" db="EMBL/GenBank/DDBJ databases">
        <authorList>
            <person name="Nijsse Bart"/>
        </authorList>
    </citation>
    <scope>NUCLEOTIDE SEQUENCE [LARGE SCALE GENOMIC DNA]</scope>
</reference>
<name>A0A0U1L0V1_9FIRM</name>
<organism evidence="1 2">
    <name type="scientific">Sporomusa ovata</name>
    <dbReference type="NCBI Taxonomy" id="2378"/>
    <lineage>
        <taxon>Bacteria</taxon>
        <taxon>Bacillati</taxon>
        <taxon>Bacillota</taxon>
        <taxon>Negativicutes</taxon>
        <taxon>Selenomonadales</taxon>
        <taxon>Sporomusaceae</taxon>
        <taxon>Sporomusa</taxon>
    </lineage>
</organism>
<evidence type="ECO:0000313" key="2">
    <source>
        <dbReference type="Proteomes" id="UP000049855"/>
    </source>
</evidence>
<dbReference type="Proteomes" id="UP000049855">
    <property type="component" value="Unassembled WGS sequence"/>
</dbReference>
<keyword evidence="2" id="KW-1185">Reference proteome</keyword>
<dbReference type="AlphaFoldDB" id="A0A0U1L0V1"/>
<proteinExistence type="predicted"/>
<gene>
    <name evidence="1" type="ORF">SpAn4DRAFT_2524</name>
</gene>
<protein>
    <submittedName>
        <fullName evidence="1">Uncharacterized protein</fullName>
    </submittedName>
</protein>
<dbReference type="EMBL" id="CTRP01000012">
    <property type="protein sequence ID" value="CQR73292.1"/>
    <property type="molecule type" value="Genomic_DNA"/>
</dbReference>